<keyword evidence="2" id="KW-1185">Reference proteome</keyword>
<organism evidence="1 2">
    <name type="scientific">Hibiscus trionum</name>
    <name type="common">Flower of an hour</name>
    <dbReference type="NCBI Taxonomy" id="183268"/>
    <lineage>
        <taxon>Eukaryota</taxon>
        <taxon>Viridiplantae</taxon>
        <taxon>Streptophyta</taxon>
        <taxon>Embryophyta</taxon>
        <taxon>Tracheophyta</taxon>
        <taxon>Spermatophyta</taxon>
        <taxon>Magnoliopsida</taxon>
        <taxon>eudicotyledons</taxon>
        <taxon>Gunneridae</taxon>
        <taxon>Pentapetalae</taxon>
        <taxon>rosids</taxon>
        <taxon>malvids</taxon>
        <taxon>Malvales</taxon>
        <taxon>Malvaceae</taxon>
        <taxon>Malvoideae</taxon>
        <taxon>Hibiscus</taxon>
    </lineage>
</organism>
<evidence type="ECO:0000313" key="1">
    <source>
        <dbReference type="EMBL" id="GMI71729.1"/>
    </source>
</evidence>
<dbReference type="EMBL" id="BSYR01000010">
    <property type="protein sequence ID" value="GMI71729.1"/>
    <property type="molecule type" value="Genomic_DNA"/>
</dbReference>
<sequence>MVAFRDTLSECDLGDLEFNEAWFTWERGKLPHTNIRERLDRAVANQEWWSMHPSYCVTHLVHSISDHCPLLIDTVGHTIALRRTSRDKFRFDANWVLEEEVDDLIKSAWGDLDHVLEKLNNVGCRLLKWSRENKKNRAASQKELLCRLHELVCSDMEDDKLQELIEVKLGLNLEVDKEELFLEQRARSNWLSHGDNNTSYFHKFASYRRRQTSIQGLFDAGGSWITSETEMLAMASSYFKELFATSSLADASSIFDKILPKVSHGVNESLKALRLMKCGMPFIFGLLVWHSLRNCSPLWLMKCGMLLNVWHL</sequence>
<name>A0A9W7H653_HIBTR</name>
<dbReference type="PANTHER" id="PTHR33710:SF62">
    <property type="entry name" value="DUF4283 DOMAIN PROTEIN"/>
    <property type="match status" value="1"/>
</dbReference>
<gene>
    <name evidence="1" type="ORF">HRI_000842200</name>
</gene>
<evidence type="ECO:0008006" key="3">
    <source>
        <dbReference type="Google" id="ProtNLM"/>
    </source>
</evidence>
<comment type="caution">
    <text evidence="1">The sequence shown here is derived from an EMBL/GenBank/DDBJ whole genome shotgun (WGS) entry which is preliminary data.</text>
</comment>
<evidence type="ECO:0000313" key="2">
    <source>
        <dbReference type="Proteomes" id="UP001165190"/>
    </source>
</evidence>
<dbReference type="AlphaFoldDB" id="A0A9W7H653"/>
<accession>A0A9W7H653</accession>
<dbReference type="SUPFAM" id="SSF56219">
    <property type="entry name" value="DNase I-like"/>
    <property type="match status" value="1"/>
</dbReference>
<proteinExistence type="predicted"/>
<dbReference type="Gene3D" id="3.60.10.10">
    <property type="entry name" value="Endonuclease/exonuclease/phosphatase"/>
    <property type="match status" value="1"/>
</dbReference>
<dbReference type="Proteomes" id="UP001165190">
    <property type="component" value="Unassembled WGS sequence"/>
</dbReference>
<reference evidence="1" key="1">
    <citation type="submission" date="2023-05" db="EMBL/GenBank/DDBJ databases">
        <title>Genome and transcriptome analyses reveal genes involved in the formation of fine ridges on petal epidermal cells in Hibiscus trionum.</title>
        <authorList>
            <person name="Koshimizu S."/>
            <person name="Masuda S."/>
            <person name="Ishii T."/>
            <person name="Shirasu K."/>
            <person name="Hoshino A."/>
            <person name="Arita M."/>
        </authorList>
    </citation>
    <scope>NUCLEOTIDE SEQUENCE</scope>
    <source>
        <strain evidence="1">Hamamatsu line</strain>
    </source>
</reference>
<dbReference type="InterPro" id="IPR036691">
    <property type="entry name" value="Endo/exonu/phosph_ase_sf"/>
</dbReference>
<dbReference type="OrthoDB" id="1935089at2759"/>
<dbReference type="PANTHER" id="PTHR33710">
    <property type="entry name" value="BNAC02G09200D PROTEIN"/>
    <property type="match status" value="1"/>
</dbReference>
<protein>
    <recommendedName>
        <fullName evidence="3">Reverse transcriptase</fullName>
    </recommendedName>
</protein>